<dbReference type="PANTHER" id="PTHR45080">
    <property type="entry name" value="CONTACTIN 5"/>
    <property type="match status" value="1"/>
</dbReference>
<dbReference type="FunFam" id="2.60.40.10:FF:000877">
    <property type="entry name" value="CLUMA_CG002357, isoform A"/>
    <property type="match status" value="1"/>
</dbReference>
<dbReference type="InterPro" id="IPR003961">
    <property type="entry name" value="FN3_dom"/>
</dbReference>
<name>A0A6I8T425_AEDAE</name>
<gene>
    <name evidence="4" type="primary">5566851</name>
</gene>
<dbReference type="GO" id="GO:0030424">
    <property type="term" value="C:axon"/>
    <property type="evidence" value="ECO:0007669"/>
    <property type="project" value="TreeGrafter"/>
</dbReference>
<dbReference type="Pfam" id="PF00041">
    <property type="entry name" value="fn3"/>
    <property type="match status" value="1"/>
</dbReference>
<keyword evidence="5" id="KW-1185">Reference proteome</keyword>
<dbReference type="FunFam" id="2.60.40.10:FF:001233">
    <property type="entry name" value="Uncharacterized protein, isoform B"/>
    <property type="match status" value="1"/>
</dbReference>
<dbReference type="InterPro" id="IPR003598">
    <property type="entry name" value="Ig_sub2"/>
</dbReference>
<feature type="domain" description="Ig-like" evidence="3">
    <location>
        <begin position="253"/>
        <end position="341"/>
    </location>
</feature>
<proteinExistence type="predicted"/>
<dbReference type="InterPro" id="IPR013783">
    <property type="entry name" value="Ig-like_fold"/>
</dbReference>
<accession>A0A6I8T425</accession>
<dbReference type="InterPro" id="IPR013106">
    <property type="entry name" value="Ig_V-set"/>
</dbReference>
<dbReference type="InterPro" id="IPR013098">
    <property type="entry name" value="Ig_I-set"/>
</dbReference>
<dbReference type="SMART" id="SM00408">
    <property type="entry name" value="IGc2"/>
    <property type="match status" value="3"/>
</dbReference>
<dbReference type="Pfam" id="PF13895">
    <property type="entry name" value="Ig_2"/>
    <property type="match status" value="1"/>
</dbReference>
<dbReference type="GO" id="GO:0005886">
    <property type="term" value="C:plasma membrane"/>
    <property type="evidence" value="ECO:0007669"/>
    <property type="project" value="TreeGrafter"/>
</dbReference>
<reference evidence="4" key="2">
    <citation type="submission" date="2020-05" db="UniProtKB">
        <authorList>
            <consortium name="EnsemblMetazoa"/>
        </authorList>
    </citation>
    <scope>IDENTIFICATION</scope>
    <source>
        <strain evidence="4">LVP_AGWG</strain>
    </source>
</reference>
<dbReference type="GO" id="GO:0043025">
    <property type="term" value="C:neuronal cell body"/>
    <property type="evidence" value="ECO:0007669"/>
    <property type="project" value="TreeGrafter"/>
</dbReference>
<dbReference type="GO" id="GO:0008046">
    <property type="term" value="F:axon guidance receptor activity"/>
    <property type="evidence" value="ECO:0007669"/>
    <property type="project" value="TreeGrafter"/>
</dbReference>
<dbReference type="PROSITE" id="PS50835">
    <property type="entry name" value="IG_LIKE"/>
    <property type="match status" value="3"/>
</dbReference>
<dbReference type="GO" id="GO:0007156">
    <property type="term" value="P:homophilic cell adhesion via plasma membrane adhesion molecules"/>
    <property type="evidence" value="ECO:0007669"/>
    <property type="project" value="TreeGrafter"/>
</dbReference>
<dbReference type="EnsemblMetazoa" id="AAEL000803-RB">
    <property type="protein sequence ID" value="AAEL000803-PB"/>
    <property type="gene ID" value="AAEL000803"/>
</dbReference>
<dbReference type="InterPro" id="IPR050958">
    <property type="entry name" value="Cell_Adh-Cytoskel_Orgn"/>
</dbReference>
<dbReference type="InterPro" id="IPR036116">
    <property type="entry name" value="FN3_sf"/>
</dbReference>
<dbReference type="SUPFAM" id="SSF48726">
    <property type="entry name" value="Immunoglobulin"/>
    <property type="match status" value="3"/>
</dbReference>
<dbReference type="CDD" id="cd00096">
    <property type="entry name" value="Ig"/>
    <property type="match status" value="1"/>
</dbReference>
<organism evidence="4 5">
    <name type="scientific">Aedes aegypti</name>
    <name type="common">Yellowfever mosquito</name>
    <name type="synonym">Culex aegypti</name>
    <dbReference type="NCBI Taxonomy" id="7159"/>
    <lineage>
        <taxon>Eukaryota</taxon>
        <taxon>Metazoa</taxon>
        <taxon>Ecdysozoa</taxon>
        <taxon>Arthropoda</taxon>
        <taxon>Hexapoda</taxon>
        <taxon>Insecta</taxon>
        <taxon>Pterygota</taxon>
        <taxon>Neoptera</taxon>
        <taxon>Endopterygota</taxon>
        <taxon>Diptera</taxon>
        <taxon>Nematocera</taxon>
        <taxon>Culicoidea</taxon>
        <taxon>Culicidae</taxon>
        <taxon>Culicinae</taxon>
        <taxon>Aedini</taxon>
        <taxon>Aedes</taxon>
        <taxon>Stegomyia</taxon>
    </lineage>
</organism>
<dbReference type="OrthoDB" id="6159398at2759"/>
<evidence type="ECO:0000256" key="2">
    <source>
        <dbReference type="ARBA" id="ARBA00023319"/>
    </source>
</evidence>
<evidence type="ECO:0000256" key="1">
    <source>
        <dbReference type="ARBA" id="ARBA00022737"/>
    </source>
</evidence>
<feature type="domain" description="Ig-like" evidence="3">
    <location>
        <begin position="161"/>
        <end position="246"/>
    </location>
</feature>
<dbReference type="Proteomes" id="UP000008820">
    <property type="component" value="Chromosome 3"/>
</dbReference>
<protein>
    <recommendedName>
        <fullName evidence="3">Ig-like domain-containing protein</fullName>
    </recommendedName>
</protein>
<sequence>MLDIADRSSYRSLRWMAMLMLVLFVQGTAPSPSHYQDSNYLEEDKYTPGFVTLGQKYSIAVGSTVVLPCKINETENSGQYVLAWKRGTAVLTAASVKVTVNPRIRLMPVQGQADQPSGSLSSGYNLEIRDVKTTDNGSYICQIGSMEPKEIVHQLEVLVPPTIIAVSPESRKLDIHKGSPVQLACNATGNPQPKIIWSRRNNLLPTGEPNKTGIAFLVPHANRHSSGHYKCTADNRVGQPDSREIVVNVLYPPEIEVEQQTVHSGVGHEAQLVCIVHAEPAPNVIWYKETTQLGTTEQHSQQVRGNKHSLIIRNVTRSDLGNYTCQASNSLGKDRGTLNLSGLPTVCYFDSPTLSSYRDQYNISWTVQSYSPIEEYRLFYRLQSASKNHLLHGTIHDKPLDNHIYSHSGYGLHSGSGYNPGGHHGSEQWENVVIPEMLANYHGMRGGGMYYNSPYSYQPGIRHRTSFQLKNLQPGSNYEARVQARNEHGWNRLSSIFHFSTRSEDMELEPSAQPAVHGAGLLDKGLLGLGSSDAAAPYFHKSSTCGAVLLALLALAVAMVASQQPLLPPLTGGLSA</sequence>
<keyword evidence="2" id="KW-0393">Immunoglobulin domain</keyword>
<reference evidence="4 5" key="1">
    <citation type="submission" date="2017-06" db="EMBL/GenBank/DDBJ databases">
        <title>Aedes aegypti genome working group (AGWG) sequencing and assembly.</title>
        <authorList>
            <consortium name="Aedes aegypti Genome Working Group (AGWG)"/>
            <person name="Matthews B.J."/>
        </authorList>
    </citation>
    <scope>NUCLEOTIDE SEQUENCE [LARGE SCALE GENOMIC DNA]</scope>
    <source>
        <strain evidence="4 5">LVP_AGWG</strain>
    </source>
</reference>
<dbReference type="InParanoid" id="A0A6I8T425"/>
<evidence type="ECO:0000313" key="4">
    <source>
        <dbReference type="EnsemblMetazoa" id="AAEL000803-PB"/>
    </source>
</evidence>
<evidence type="ECO:0000313" key="5">
    <source>
        <dbReference type="Proteomes" id="UP000008820"/>
    </source>
</evidence>
<dbReference type="SUPFAM" id="SSF49265">
    <property type="entry name" value="Fibronectin type III"/>
    <property type="match status" value="1"/>
</dbReference>
<keyword evidence="1" id="KW-0677">Repeat</keyword>
<evidence type="ECO:0000259" key="3">
    <source>
        <dbReference type="PROSITE" id="PS50835"/>
    </source>
</evidence>
<dbReference type="PANTHER" id="PTHR45080:SF5">
    <property type="entry name" value="PROTEIN TURTLE-LIKE PROTEIN"/>
    <property type="match status" value="1"/>
</dbReference>
<dbReference type="CDD" id="cd00063">
    <property type="entry name" value="FN3"/>
    <property type="match status" value="1"/>
</dbReference>
<dbReference type="InterPro" id="IPR003599">
    <property type="entry name" value="Ig_sub"/>
</dbReference>
<dbReference type="Pfam" id="PF07686">
    <property type="entry name" value="V-set"/>
    <property type="match status" value="1"/>
</dbReference>
<dbReference type="SMART" id="SM00409">
    <property type="entry name" value="IG"/>
    <property type="match status" value="3"/>
</dbReference>
<feature type="domain" description="Ig-like" evidence="3">
    <location>
        <begin position="48"/>
        <end position="152"/>
    </location>
</feature>
<dbReference type="AlphaFoldDB" id="A0A6I8T425"/>
<dbReference type="Pfam" id="PF07679">
    <property type="entry name" value="I-set"/>
    <property type="match status" value="1"/>
</dbReference>
<dbReference type="InterPro" id="IPR036179">
    <property type="entry name" value="Ig-like_dom_sf"/>
</dbReference>
<dbReference type="GO" id="GO:0050808">
    <property type="term" value="P:synapse organization"/>
    <property type="evidence" value="ECO:0007669"/>
    <property type="project" value="TreeGrafter"/>
</dbReference>
<dbReference type="InterPro" id="IPR007110">
    <property type="entry name" value="Ig-like_dom"/>
</dbReference>
<dbReference type="Gene3D" id="2.60.40.10">
    <property type="entry name" value="Immunoglobulins"/>
    <property type="match status" value="4"/>
</dbReference>